<dbReference type="InterPro" id="IPR013762">
    <property type="entry name" value="Integrase-like_cat_sf"/>
</dbReference>
<evidence type="ECO:0000313" key="4">
    <source>
        <dbReference type="EMBL" id="MRH22965.1"/>
    </source>
</evidence>
<dbReference type="InterPro" id="IPR011010">
    <property type="entry name" value="DNA_brk_join_enz"/>
</dbReference>
<keyword evidence="5" id="KW-1185">Reference proteome</keyword>
<dbReference type="AlphaFoldDB" id="A0A844BMK9"/>
<keyword evidence="2" id="KW-0233">DNA recombination</keyword>
<feature type="domain" description="Tyr recombinase" evidence="3">
    <location>
        <begin position="265"/>
        <end position="450"/>
    </location>
</feature>
<proteinExistence type="predicted"/>
<dbReference type="SUPFAM" id="SSF56349">
    <property type="entry name" value="DNA breaking-rejoining enzymes"/>
    <property type="match status" value="1"/>
</dbReference>
<dbReference type="RefSeq" id="WP_153750217.1">
    <property type="nucleotide sequence ID" value="NZ_WJPO01000067.1"/>
</dbReference>
<reference evidence="4 5" key="1">
    <citation type="submission" date="2019-11" db="EMBL/GenBank/DDBJ databases">
        <title>Draft Whole-Genome sequence of the marine photosynthetic bacterium Rhodovulum strictum DSM 11289.</title>
        <authorList>
            <person name="Kyndt J.A."/>
            <person name="Meyer T.E."/>
        </authorList>
    </citation>
    <scope>NUCLEOTIDE SEQUENCE [LARGE SCALE GENOMIC DNA]</scope>
    <source>
        <strain evidence="4 5">DSM 11289</strain>
    </source>
</reference>
<dbReference type="PANTHER" id="PTHR30349">
    <property type="entry name" value="PHAGE INTEGRASE-RELATED"/>
    <property type="match status" value="1"/>
</dbReference>
<protein>
    <submittedName>
        <fullName evidence="4">Tyrosine-type recombinase/integrase</fullName>
    </submittedName>
</protein>
<evidence type="ECO:0000259" key="3">
    <source>
        <dbReference type="PROSITE" id="PS51898"/>
    </source>
</evidence>
<dbReference type="InterPro" id="IPR050090">
    <property type="entry name" value="Tyrosine_recombinase_XerCD"/>
</dbReference>
<organism evidence="4 5">
    <name type="scientific">Rhodovulum strictum</name>
    <dbReference type="NCBI Taxonomy" id="58314"/>
    <lineage>
        <taxon>Bacteria</taxon>
        <taxon>Pseudomonadati</taxon>
        <taxon>Pseudomonadota</taxon>
        <taxon>Alphaproteobacteria</taxon>
        <taxon>Rhodobacterales</taxon>
        <taxon>Paracoccaceae</taxon>
        <taxon>Rhodovulum</taxon>
    </lineage>
</organism>
<dbReference type="PROSITE" id="PS51898">
    <property type="entry name" value="TYR_RECOMBINASE"/>
    <property type="match status" value="1"/>
</dbReference>
<dbReference type="Gene3D" id="1.10.443.10">
    <property type="entry name" value="Intergrase catalytic core"/>
    <property type="match status" value="1"/>
</dbReference>
<name>A0A844BMK9_9RHOB</name>
<evidence type="ECO:0000313" key="5">
    <source>
        <dbReference type="Proteomes" id="UP000466730"/>
    </source>
</evidence>
<keyword evidence="1" id="KW-0229">DNA integration</keyword>
<comment type="caution">
    <text evidence="4">The sequence shown here is derived from an EMBL/GenBank/DDBJ whole genome shotgun (WGS) entry which is preliminary data.</text>
</comment>
<dbReference type="Proteomes" id="UP000466730">
    <property type="component" value="Unassembled WGS sequence"/>
</dbReference>
<dbReference type="GO" id="GO:0006310">
    <property type="term" value="P:DNA recombination"/>
    <property type="evidence" value="ECO:0007669"/>
    <property type="project" value="UniProtKB-KW"/>
</dbReference>
<dbReference type="EMBL" id="WJPO01000067">
    <property type="protein sequence ID" value="MRH22965.1"/>
    <property type="molecule type" value="Genomic_DNA"/>
</dbReference>
<accession>A0A844BMK9</accession>
<dbReference type="InterPro" id="IPR002104">
    <property type="entry name" value="Integrase_catalytic"/>
</dbReference>
<dbReference type="GO" id="GO:0015074">
    <property type="term" value="P:DNA integration"/>
    <property type="evidence" value="ECO:0007669"/>
    <property type="project" value="UniProtKB-KW"/>
</dbReference>
<dbReference type="GO" id="GO:0003677">
    <property type="term" value="F:DNA binding"/>
    <property type="evidence" value="ECO:0007669"/>
    <property type="project" value="InterPro"/>
</dbReference>
<gene>
    <name evidence="4" type="ORF">GH815_18605</name>
</gene>
<evidence type="ECO:0000256" key="1">
    <source>
        <dbReference type="ARBA" id="ARBA00022908"/>
    </source>
</evidence>
<dbReference type="OrthoDB" id="7222937at2"/>
<evidence type="ECO:0000256" key="2">
    <source>
        <dbReference type="ARBA" id="ARBA00023172"/>
    </source>
</evidence>
<sequence length="453" mass="49533">MGIVTMKLRGLSELGQGRWEYRRRVPEAVRTKIGKSEWKRVIKARSDADLLRQYGRVEAEFEREVLAAKAPKQRLTPRAAWEAAVREANEMAAGVVGLGDDDHDEARALVAESLVSLGRPDPLLVQALMDPRRSAPALTLEDARNVYVAEKLGGGMGAEHRAAMVRLERVMKLASEAGLPATTALSDLTREHARKVRDHMLSREKLGAKGERVSPASVKRELGLLRTVVSYGARELGLLDFASPFDKLPIEGLSAASGARVAAREKVDPLPAKIASAMRGKLTGDLRLIWRILEGTGCRLGEVTGLRVEDIVLAGDTPHLRIRWHEGRRLKTLSSIRSVPLVGDALAAAQEAVKLAEGERMLFPLYGHEGGPDAVSAALMKHLRELTKNRRHVVYSLRHNMKDLLVMAGVSERDEHRILGHSLGSVGNRVYGGDEAKLKAATEAMRKAIALAP</sequence>